<name>A0A6J7D5Z2_9ZZZZ</name>
<keyword evidence="1" id="KW-0560">Oxidoreductase</keyword>
<dbReference type="PANTHER" id="PTHR43244">
    <property type="match status" value="1"/>
</dbReference>
<organism evidence="3">
    <name type="scientific">freshwater metagenome</name>
    <dbReference type="NCBI Taxonomy" id="449393"/>
    <lineage>
        <taxon>unclassified sequences</taxon>
        <taxon>metagenomes</taxon>
        <taxon>ecological metagenomes</taxon>
    </lineage>
</organism>
<dbReference type="PANTHER" id="PTHR43244:SF1">
    <property type="entry name" value="5,10-METHYLENETETRAHYDROMETHANOPTERIN REDUCTASE"/>
    <property type="match status" value="1"/>
</dbReference>
<dbReference type="AlphaFoldDB" id="A0A6J7D5Z2"/>
<dbReference type="InterPro" id="IPR019922">
    <property type="entry name" value="Lucif-like_OxRdatse_MSMEG_4141"/>
</dbReference>
<evidence type="ECO:0000256" key="1">
    <source>
        <dbReference type="ARBA" id="ARBA00023002"/>
    </source>
</evidence>
<dbReference type="Pfam" id="PF00296">
    <property type="entry name" value="Bac_luciferase"/>
    <property type="match status" value="1"/>
</dbReference>
<dbReference type="InterPro" id="IPR011251">
    <property type="entry name" value="Luciferase-like_dom"/>
</dbReference>
<evidence type="ECO:0000259" key="2">
    <source>
        <dbReference type="Pfam" id="PF00296"/>
    </source>
</evidence>
<accession>A0A6J7D5Z2</accession>
<dbReference type="SUPFAM" id="SSF51679">
    <property type="entry name" value="Bacterial luciferase-like"/>
    <property type="match status" value="1"/>
</dbReference>
<feature type="domain" description="Luciferase-like" evidence="2">
    <location>
        <begin position="28"/>
        <end position="279"/>
    </location>
</feature>
<dbReference type="CDD" id="cd01097">
    <property type="entry name" value="Tetrahydromethanopterin_reductase"/>
    <property type="match status" value="1"/>
</dbReference>
<reference evidence="3" key="1">
    <citation type="submission" date="2020-05" db="EMBL/GenBank/DDBJ databases">
        <authorList>
            <person name="Chiriac C."/>
            <person name="Salcher M."/>
            <person name="Ghai R."/>
            <person name="Kavagutti S V."/>
        </authorList>
    </citation>
    <scope>NUCLEOTIDE SEQUENCE</scope>
</reference>
<dbReference type="GO" id="GO:0016705">
    <property type="term" value="F:oxidoreductase activity, acting on paired donors, with incorporation or reduction of molecular oxygen"/>
    <property type="evidence" value="ECO:0007669"/>
    <property type="project" value="InterPro"/>
</dbReference>
<dbReference type="Gene3D" id="3.20.20.30">
    <property type="entry name" value="Luciferase-like domain"/>
    <property type="match status" value="1"/>
</dbReference>
<proteinExistence type="predicted"/>
<dbReference type="NCBIfam" id="TIGR03620">
    <property type="entry name" value="F420_MSMEG_4141"/>
    <property type="match status" value="1"/>
</dbReference>
<evidence type="ECO:0000313" key="3">
    <source>
        <dbReference type="EMBL" id="CAB4864425.1"/>
    </source>
</evidence>
<dbReference type="InterPro" id="IPR050564">
    <property type="entry name" value="F420-G6PD/mer"/>
</dbReference>
<gene>
    <name evidence="3" type="ORF">UFOPK3381_00442</name>
</gene>
<protein>
    <submittedName>
        <fullName evidence="3">Unannotated protein</fullName>
    </submittedName>
</protein>
<sequence length="306" mass="33449">MTDSTYQLPENLRKLKGTIGIWTPTADTTPAKETGSIAQRAQNAGFSALWVPEAWGREVFVNSSLMLAGADEIIIATGIANIWGRDPVAASAASKTLNAAFDDRFVLGLGVSHKPLVERLRGHEYVGPVAAMRAYLEAMRDARNFSIEGRLRTSTVIAALGPKMLATAAELADGVHPYLVTPEHTAVARAAVGPVKFVGVEQAVVLGQSREEYLARAHEYLQLYTGLDNYRNSWRRLGFTDEDFVRGGSDRLCDAMVIHGDEATILERTQEHFQAGADHVCLQFLNDDMMVTPFDDWDRLGSALAT</sequence>
<dbReference type="InterPro" id="IPR036661">
    <property type="entry name" value="Luciferase-like_sf"/>
</dbReference>
<dbReference type="EMBL" id="CAFBLN010000011">
    <property type="protein sequence ID" value="CAB4864425.1"/>
    <property type="molecule type" value="Genomic_DNA"/>
</dbReference>